<sequence>MQVRVKLLMLLCTLFLTILCCGVGYADTHPACTGGQQHEFESHILKLNSEESEGQVENVCTLCGYTYIEYLPATGHHFGDWRVVEERPESGIRIERRECQGCHRGEVRTVRIELPSPDSDPAQEGESGINRMDLLLSASIGGVWGCTIAVLWYNSLVLNWYKRESSKALNRR</sequence>
<feature type="transmembrane region" description="Helical" evidence="1">
    <location>
        <begin position="134"/>
        <end position="161"/>
    </location>
</feature>
<dbReference type="RefSeq" id="WP_100305223.1">
    <property type="nucleotide sequence ID" value="NZ_PGET01000001.1"/>
</dbReference>
<proteinExistence type="predicted"/>
<keyword evidence="1" id="KW-1133">Transmembrane helix</keyword>
<dbReference type="Proteomes" id="UP000231092">
    <property type="component" value="Unassembled WGS sequence"/>
</dbReference>
<keyword evidence="2" id="KW-0732">Signal</keyword>
<protein>
    <submittedName>
        <fullName evidence="3">Uncharacterized protein</fullName>
    </submittedName>
</protein>
<keyword evidence="1" id="KW-0812">Transmembrane</keyword>
<keyword evidence="1" id="KW-0472">Membrane</keyword>
<evidence type="ECO:0000256" key="2">
    <source>
        <dbReference type="SAM" id="SignalP"/>
    </source>
</evidence>
<gene>
    <name evidence="3" type="ORF">H171_2279</name>
</gene>
<comment type="caution">
    <text evidence="3">The sequence shown here is derived from an EMBL/GenBank/DDBJ whole genome shotgun (WGS) entry which is preliminary data.</text>
</comment>
<evidence type="ECO:0000313" key="4">
    <source>
        <dbReference type="Proteomes" id="UP000231092"/>
    </source>
</evidence>
<evidence type="ECO:0000256" key="1">
    <source>
        <dbReference type="SAM" id="Phobius"/>
    </source>
</evidence>
<accession>A0A2M8Z5N5</accession>
<dbReference type="AlphaFoldDB" id="A0A2M8Z5N5"/>
<name>A0A2M8Z5N5_9FIRM</name>
<feature type="signal peptide" evidence="2">
    <location>
        <begin position="1"/>
        <end position="26"/>
    </location>
</feature>
<feature type="chain" id="PRO_5014617986" evidence="2">
    <location>
        <begin position="27"/>
        <end position="172"/>
    </location>
</feature>
<organism evidence="3 4">
    <name type="scientific">[Clostridium] celerecrescens 18A</name>
    <dbReference type="NCBI Taxonomy" id="1286362"/>
    <lineage>
        <taxon>Bacteria</taxon>
        <taxon>Bacillati</taxon>
        <taxon>Bacillota</taxon>
        <taxon>Clostridia</taxon>
        <taxon>Lachnospirales</taxon>
        <taxon>Lachnospiraceae</taxon>
        <taxon>Lacrimispora</taxon>
    </lineage>
</organism>
<dbReference type="EMBL" id="PGET01000001">
    <property type="protein sequence ID" value="PJJ28758.1"/>
    <property type="molecule type" value="Genomic_DNA"/>
</dbReference>
<evidence type="ECO:0000313" key="3">
    <source>
        <dbReference type="EMBL" id="PJJ28758.1"/>
    </source>
</evidence>
<reference evidence="3 4" key="1">
    <citation type="submission" date="2017-11" db="EMBL/GenBank/DDBJ databases">
        <title>Understudied soil microbes with underappreciated capabilities: Untangling the Clostridium saccharolyticum group.</title>
        <authorList>
            <person name="Leschine S."/>
        </authorList>
    </citation>
    <scope>NUCLEOTIDE SEQUENCE [LARGE SCALE GENOMIC DNA]</scope>
    <source>
        <strain evidence="3 4">18A</strain>
    </source>
</reference>
<dbReference type="OrthoDB" id="2046424at2"/>